<accession>A0A9Q1BI99</accession>
<dbReference type="GO" id="GO:0005524">
    <property type="term" value="F:ATP binding"/>
    <property type="evidence" value="ECO:0007669"/>
    <property type="project" value="UniProtKB-UniRule"/>
</dbReference>
<dbReference type="HAMAP" id="MF_00456">
    <property type="entry name" value="ProB"/>
    <property type="match status" value="1"/>
</dbReference>
<protein>
    <recommendedName>
        <fullName evidence="20">Delta-1-pyrroline-5-carboxylate synthase</fullName>
    </recommendedName>
    <domain>
        <recommendedName>
            <fullName evidence="20">Glutamate 5-kinase</fullName>
            <shortName evidence="20">GK</shortName>
            <ecNumber evidence="20">2.7.2.11</ecNumber>
        </recommendedName>
        <alternativeName>
            <fullName evidence="20">Gamma-glutamyl kinase</fullName>
        </alternativeName>
    </domain>
    <domain>
        <recommendedName>
            <fullName evidence="20">Gamma-glutamyl phosphate reductase</fullName>
            <shortName evidence="20">GPR</shortName>
            <ecNumber evidence="20">1.2.1.41</ecNumber>
        </recommendedName>
        <alternativeName>
            <fullName evidence="20">Glutamate-5-semialdehyde dehydrogenase</fullName>
        </alternativeName>
        <alternativeName>
            <fullName evidence="20">Glutamyl-gamma-semialdehyde dehydrogenase</fullName>
        </alternativeName>
    </domain>
</protein>
<evidence type="ECO:0000256" key="13">
    <source>
        <dbReference type="ARBA" id="ARBA00023002"/>
    </source>
</evidence>
<dbReference type="InterPro" id="IPR041744">
    <property type="entry name" value="G5K_ProBA"/>
</dbReference>
<dbReference type="GO" id="GO:0005759">
    <property type="term" value="C:mitochondrial matrix"/>
    <property type="evidence" value="ECO:0007669"/>
    <property type="project" value="UniProtKB-SubCell"/>
</dbReference>
<dbReference type="CDD" id="cd07079">
    <property type="entry name" value="ALDH_F18-19_ProA-GPR"/>
    <property type="match status" value="1"/>
</dbReference>
<sequence>MALCCNLRHVQASLKNGYPLCSKTTNIGCLRRTIKSSAYAPFDGLSKGYATSRYQHDTLTFHNHSVLRGPLLNHNLKLIQHQRNFSRTDVRDRSAAFRSDLKHCRKIVVKLGSAVITRDDECGVALGRLASIVEQVSELQLSGRQMLVVTSGAVAFGKQRLQHEVMLSQSMRETLIPSNEKVQSLLDPRACAAAGQSGLMSMYQSMFSQYGLATAQVLVTKADFHHDYTRSNLRATISELLKMNIIPIINANDVIAPPPEPDLDLHGVRSPGVISIKDNDSLAARLAVEVNSDLLILLSDVDGIYSGPPEEEGSRLLDIMYPGDVVGVRFGGKSRVGLGGMESKVKSAVWTLERGCSVVIANGMKKDDVVLNIVNGRKSGTFFTETKPAGVSPDLQATKAREGSRILQALNPDQRAEIINRLADLLLERKEVILTANKRDLNKARMSNMSTPMLARLSLNEHKLKSLSDGLKQIAASSHDTLGRILQKTLVAEDLILKKVTVPIGVLIVIFESRPDCLPQVASLAICSGNGLLLKGGKEATESNRLLHSLVEEALDMHGAKDAVQLINTREQIGDLLQLEGLIDLVIPRGSNEMVSRINRESKSIPVLGHSDGICHVYVDERADPDMAVRIVRDSKCDYPAACNAMETLLIHKNLRDTPLFDEMLDMLRAEKVKIHPGPRLACSLKFGPAEAKSLKVEYSGLECAVEVVDGINSAIDHIHKYGSAHTDVIVTQDEATAEHFLKSVDSACVFHNASSRFADGYRFGLGAEVGISTTRIHARGPVGVEGLLTTKWILEGSGDCVQDFSQVGPKKYIHQVLPLTSDSEGDEEAETSS</sequence>
<keyword evidence="9 20" id="KW-0547">Nucleotide-binding</keyword>
<evidence type="ECO:0000256" key="1">
    <source>
        <dbReference type="ARBA" id="ARBA00004305"/>
    </source>
</evidence>
<evidence type="ECO:0000256" key="8">
    <source>
        <dbReference type="ARBA" id="ARBA00022679"/>
    </source>
</evidence>
<dbReference type="Pfam" id="PF00696">
    <property type="entry name" value="AA_kinase"/>
    <property type="match status" value="1"/>
</dbReference>
<evidence type="ECO:0000313" key="23">
    <source>
        <dbReference type="EMBL" id="KAJ8026267.1"/>
    </source>
</evidence>
<dbReference type="EMBL" id="JAIZAY010000017">
    <property type="protein sequence ID" value="KAJ8026267.1"/>
    <property type="molecule type" value="Genomic_DNA"/>
</dbReference>
<evidence type="ECO:0000259" key="22">
    <source>
        <dbReference type="Pfam" id="PF00696"/>
    </source>
</evidence>
<dbReference type="PANTHER" id="PTHR11063">
    <property type="entry name" value="GLUTAMATE SEMIALDEHYDE DEHYDROGENASE"/>
    <property type="match status" value="1"/>
</dbReference>
<dbReference type="CDD" id="cd04256">
    <property type="entry name" value="AAK_P5CS_ProBA"/>
    <property type="match status" value="1"/>
</dbReference>
<dbReference type="SUPFAM" id="SSF53633">
    <property type="entry name" value="Carbamate kinase-like"/>
    <property type="match status" value="1"/>
</dbReference>
<dbReference type="EC" id="2.7.2.11" evidence="20"/>
<dbReference type="Gene3D" id="3.40.309.10">
    <property type="entry name" value="Aldehyde Dehydrogenase, Chain A, domain 2"/>
    <property type="match status" value="1"/>
</dbReference>
<keyword evidence="14" id="KW-0496">Mitochondrion</keyword>
<comment type="function">
    <text evidence="18">Bifunctional enzyme that converts glutamate to glutamate 5-semialdehyde, an intermediate in the biosynthesis of proline, ornithine and arginine.</text>
</comment>
<comment type="subcellular location">
    <subcellularLocation>
        <location evidence="1">Mitochondrion matrix</location>
    </subcellularLocation>
</comment>
<comment type="subunit">
    <text evidence="19">Can form homodimers/multimers.</text>
</comment>
<dbReference type="InterPro" id="IPR001048">
    <property type="entry name" value="Asp/Glu/Uridylate_kinase"/>
</dbReference>
<dbReference type="PANTHER" id="PTHR11063:SF8">
    <property type="entry name" value="DELTA-1-PYRROLINE-5-CARBOXYLATE SYNTHASE"/>
    <property type="match status" value="1"/>
</dbReference>
<evidence type="ECO:0000256" key="19">
    <source>
        <dbReference type="ARBA" id="ARBA00064272"/>
    </source>
</evidence>
<evidence type="ECO:0000256" key="3">
    <source>
        <dbReference type="ARBA" id="ARBA00005185"/>
    </source>
</evidence>
<evidence type="ECO:0000256" key="7">
    <source>
        <dbReference type="ARBA" id="ARBA00022650"/>
    </source>
</evidence>
<evidence type="ECO:0000256" key="5">
    <source>
        <dbReference type="ARBA" id="ARBA00009302"/>
    </source>
</evidence>
<dbReference type="InterPro" id="IPR016161">
    <property type="entry name" value="Ald_DH/histidinol_DH"/>
</dbReference>
<dbReference type="InterPro" id="IPR016162">
    <property type="entry name" value="Ald_DH_N"/>
</dbReference>
<dbReference type="EC" id="1.2.1.41" evidence="20"/>
<keyword evidence="7 20" id="KW-0641">Proline biosynthesis</keyword>
<dbReference type="InterPro" id="IPR020593">
    <property type="entry name" value="G-glutamylP_reductase_CS"/>
</dbReference>
<gene>
    <name evidence="23" type="ORF">HOLleu_34063</name>
</gene>
<dbReference type="InterPro" id="IPR036393">
    <property type="entry name" value="AceGlu_kinase-like_sf"/>
</dbReference>
<keyword evidence="11 20" id="KW-0067">ATP-binding</keyword>
<dbReference type="GO" id="GO:0004350">
    <property type="term" value="F:glutamate-5-semialdehyde dehydrogenase activity"/>
    <property type="evidence" value="ECO:0007669"/>
    <property type="project" value="UniProtKB-UniRule"/>
</dbReference>
<dbReference type="InterPro" id="IPR001057">
    <property type="entry name" value="Glu/AcGlu_kinase"/>
</dbReference>
<reference evidence="23" key="1">
    <citation type="submission" date="2021-10" db="EMBL/GenBank/DDBJ databases">
        <title>Tropical sea cucumber genome reveals ecological adaptation and Cuvierian tubules defense mechanism.</title>
        <authorList>
            <person name="Chen T."/>
        </authorList>
    </citation>
    <scope>NUCLEOTIDE SEQUENCE</scope>
    <source>
        <strain evidence="23">Nanhai2018</strain>
        <tissue evidence="23">Muscle</tissue>
    </source>
</reference>
<feature type="domain" description="Aspartate/glutamate/uridylate kinase" evidence="22">
    <location>
        <begin position="106"/>
        <end position="362"/>
    </location>
</feature>
<dbReference type="Gene3D" id="3.40.605.10">
    <property type="entry name" value="Aldehyde Dehydrogenase, Chain A, domain 1"/>
    <property type="match status" value="1"/>
</dbReference>
<evidence type="ECO:0000259" key="21">
    <source>
        <dbReference type="Pfam" id="PF00171"/>
    </source>
</evidence>
<dbReference type="FunFam" id="3.40.309.10:FF:000011">
    <property type="entry name" value="Delta-1-pyrroline-5-carboxylate synthase"/>
    <property type="match status" value="1"/>
</dbReference>
<keyword evidence="15" id="KW-0511">Multifunctional enzyme</keyword>
<comment type="catalytic activity">
    <reaction evidence="16 20">
        <text>L-glutamate 5-semialdehyde + phosphate + NADP(+) = L-glutamyl 5-phosphate + NADPH + H(+)</text>
        <dbReference type="Rhea" id="RHEA:19541"/>
        <dbReference type="ChEBI" id="CHEBI:15378"/>
        <dbReference type="ChEBI" id="CHEBI:43474"/>
        <dbReference type="ChEBI" id="CHEBI:57783"/>
        <dbReference type="ChEBI" id="CHEBI:58066"/>
        <dbReference type="ChEBI" id="CHEBI:58274"/>
        <dbReference type="ChEBI" id="CHEBI:58349"/>
        <dbReference type="EC" id="1.2.1.41"/>
    </reaction>
</comment>
<evidence type="ECO:0000256" key="6">
    <source>
        <dbReference type="ARBA" id="ARBA00022605"/>
    </source>
</evidence>
<comment type="similarity">
    <text evidence="4 20">In the C-terminal section; belongs to the gamma-glutamyl phosphate reductase family.</text>
</comment>
<dbReference type="NCBIfam" id="TIGR00407">
    <property type="entry name" value="proA"/>
    <property type="match status" value="1"/>
</dbReference>
<comment type="catalytic activity">
    <reaction evidence="17 20">
        <text>L-glutamate + ATP = L-glutamyl 5-phosphate + ADP</text>
        <dbReference type="Rhea" id="RHEA:14877"/>
        <dbReference type="ChEBI" id="CHEBI:29985"/>
        <dbReference type="ChEBI" id="CHEBI:30616"/>
        <dbReference type="ChEBI" id="CHEBI:58274"/>
        <dbReference type="ChEBI" id="CHEBI:456216"/>
        <dbReference type="EC" id="2.7.2.11"/>
    </reaction>
</comment>
<comment type="pathway">
    <text evidence="2 20">Amino-acid biosynthesis; L-proline biosynthesis; L-glutamate 5-semialdehyde from L-glutamate: step 2/2.</text>
</comment>
<evidence type="ECO:0000256" key="10">
    <source>
        <dbReference type="ARBA" id="ARBA00022777"/>
    </source>
</evidence>
<dbReference type="GO" id="GO:0055129">
    <property type="term" value="P:L-proline biosynthetic process"/>
    <property type="evidence" value="ECO:0007669"/>
    <property type="project" value="UniProtKB-UniRule"/>
</dbReference>
<evidence type="ECO:0000256" key="9">
    <source>
        <dbReference type="ARBA" id="ARBA00022741"/>
    </source>
</evidence>
<evidence type="ECO:0000313" key="24">
    <source>
        <dbReference type="Proteomes" id="UP001152320"/>
    </source>
</evidence>
<dbReference type="Proteomes" id="UP001152320">
    <property type="component" value="Chromosome 17"/>
</dbReference>
<dbReference type="Gene3D" id="3.40.1160.10">
    <property type="entry name" value="Acetylglutamate kinase-like"/>
    <property type="match status" value="1"/>
</dbReference>
<proteinExistence type="inferred from homology"/>
<dbReference type="AlphaFoldDB" id="A0A9Q1BI99"/>
<dbReference type="GO" id="GO:0004349">
    <property type="term" value="F:glutamate 5-kinase activity"/>
    <property type="evidence" value="ECO:0007669"/>
    <property type="project" value="UniProtKB-UniRule"/>
</dbReference>
<dbReference type="PIRSF" id="PIRSF036429">
    <property type="entry name" value="P5C_syn"/>
    <property type="match status" value="1"/>
</dbReference>
<dbReference type="Pfam" id="PF00171">
    <property type="entry name" value="Aldedh"/>
    <property type="match status" value="1"/>
</dbReference>
<dbReference type="InterPro" id="IPR005715">
    <property type="entry name" value="Glu_5kinase/COase_Synthase"/>
</dbReference>
<evidence type="ECO:0000256" key="12">
    <source>
        <dbReference type="ARBA" id="ARBA00022857"/>
    </source>
</evidence>
<keyword evidence="12 20" id="KW-0521">NADP</keyword>
<dbReference type="NCBIfam" id="NF001221">
    <property type="entry name" value="PRK00197.1"/>
    <property type="match status" value="1"/>
</dbReference>
<evidence type="ECO:0000256" key="4">
    <source>
        <dbReference type="ARBA" id="ARBA00006300"/>
    </source>
</evidence>
<keyword evidence="10 20" id="KW-0418">Kinase</keyword>
<dbReference type="PROSITE" id="PS01223">
    <property type="entry name" value="PROA"/>
    <property type="match status" value="1"/>
</dbReference>
<dbReference type="OrthoDB" id="1934954at2759"/>
<evidence type="ECO:0000256" key="15">
    <source>
        <dbReference type="ARBA" id="ARBA00023268"/>
    </source>
</evidence>
<evidence type="ECO:0000256" key="20">
    <source>
        <dbReference type="PIRNR" id="PIRNR036429"/>
    </source>
</evidence>
<keyword evidence="13 20" id="KW-0560">Oxidoreductase</keyword>
<dbReference type="InterPro" id="IPR005766">
    <property type="entry name" value="P5_carboxy_syn"/>
</dbReference>
<keyword evidence="8 20" id="KW-0808">Transferase</keyword>
<dbReference type="PRINTS" id="PR00474">
    <property type="entry name" value="GLU5KINASE"/>
</dbReference>
<dbReference type="InterPro" id="IPR016163">
    <property type="entry name" value="Ald_DH_C"/>
</dbReference>
<keyword evidence="24" id="KW-1185">Reference proteome</keyword>
<evidence type="ECO:0000256" key="16">
    <source>
        <dbReference type="ARBA" id="ARBA00049024"/>
    </source>
</evidence>
<dbReference type="HAMAP" id="MF_00412">
    <property type="entry name" value="ProA"/>
    <property type="match status" value="1"/>
</dbReference>
<feature type="domain" description="Aldehyde dehydrogenase" evidence="21">
    <location>
        <begin position="398"/>
        <end position="690"/>
    </location>
</feature>
<dbReference type="SUPFAM" id="SSF53720">
    <property type="entry name" value="ALDH-like"/>
    <property type="match status" value="1"/>
</dbReference>
<evidence type="ECO:0000256" key="14">
    <source>
        <dbReference type="ARBA" id="ARBA00023128"/>
    </source>
</evidence>
<name>A0A9Q1BI99_HOLLE</name>
<dbReference type="FunFam" id="3.40.1160.10:FF:000010">
    <property type="entry name" value="Delta-1-pyrroline-5-carboxylate synthase"/>
    <property type="match status" value="1"/>
</dbReference>
<evidence type="ECO:0000256" key="11">
    <source>
        <dbReference type="ARBA" id="ARBA00022840"/>
    </source>
</evidence>
<comment type="similarity">
    <text evidence="5 20">In the N-terminal section; belongs to the glutamate 5-kinase family.</text>
</comment>
<comment type="caution">
    <text evidence="23">The sequence shown here is derived from an EMBL/GenBank/DDBJ whole genome shotgun (WGS) entry which is preliminary data.</text>
</comment>
<dbReference type="InterPro" id="IPR015590">
    <property type="entry name" value="Aldehyde_DH_dom"/>
</dbReference>
<comment type="pathway">
    <text evidence="3 20">Amino-acid biosynthesis; L-proline biosynthesis; L-glutamate 5-semialdehyde from L-glutamate: step 1/2.</text>
</comment>
<evidence type="ECO:0000256" key="18">
    <source>
        <dbReference type="ARBA" id="ARBA00055158"/>
    </source>
</evidence>
<organism evidence="23 24">
    <name type="scientific">Holothuria leucospilota</name>
    <name type="common">Black long sea cucumber</name>
    <name type="synonym">Mertensiothuria leucospilota</name>
    <dbReference type="NCBI Taxonomy" id="206669"/>
    <lineage>
        <taxon>Eukaryota</taxon>
        <taxon>Metazoa</taxon>
        <taxon>Echinodermata</taxon>
        <taxon>Eleutherozoa</taxon>
        <taxon>Echinozoa</taxon>
        <taxon>Holothuroidea</taxon>
        <taxon>Aspidochirotacea</taxon>
        <taxon>Aspidochirotida</taxon>
        <taxon>Holothuriidae</taxon>
        <taxon>Holothuria</taxon>
    </lineage>
</organism>
<evidence type="ECO:0000256" key="17">
    <source>
        <dbReference type="ARBA" id="ARBA00049141"/>
    </source>
</evidence>
<keyword evidence="6 20" id="KW-0028">Amino-acid biosynthesis</keyword>
<dbReference type="NCBIfam" id="TIGR01092">
    <property type="entry name" value="P5CS"/>
    <property type="match status" value="1"/>
</dbReference>
<dbReference type="InterPro" id="IPR000965">
    <property type="entry name" value="GPR_dom"/>
</dbReference>
<evidence type="ECO:0000256" key="2">
    <source>
        <dbReference type="ARBA" id="ARBA00004985"/>
    </source>
</evidence>